<comment type="caution">
    <text evidence="3">The sequence shown here is derived from an EMBL/GenBank/DDBJ whole genome shotgun (WGS) entry which is preliminary data.</text>
</comment>
<feature type="chain" id="PRO_5014819063" evidence="1">
    <location>
        <begin position="19"/>
        <end position="438"/>
    </location>
</feature>
<dbReference type="Gene3D" id="3.40.710.10">
    <property type="entry name" value="DD-peptidase/beta-lactamase superfamily"/>
    <property type="match status" value="1"/>
</dbReference>
<evidence type="ECO:0000313" key="3">
    <source>
        <dbReference type="EMBL" id="PJR03817.1"/>
    </source>
</evidence>
<feature type="signal peptide" evidence="1">
    <location>
        <begin position="1"/>
        <end position="18"/>
    </location>
</feature>
<feature type="domain" description="Beta-lactamase-related" evidence="2">
    <location>
        <begin position="42"/>
        <end position="332"/>
    </location>
</feature>
<dbReference type="AlphaFoldDB" id="A0A2M9R4N7"/>
<accession>A0A2M9R4N7</accession>
<reference evidence="3 4" key="1">
    <citation type="submission" date="2017-06" db="EMBL/GenBank/DDBJ databases">
        <title>Description of Avrilella dinanensis gen. nov. sp. nov.</title>
        <authorList>
            <person name="Leyer C."/>
            <person name="Sassi M."/>
            <person name="Minet J."/>
            <person name="Kayal S."/>
            <person name="Cattoir V."/>
        </authorList>
    </citation>
    <scope>NUCLEOTIDE SEQUENCE [LARGE SCALE GENOMIC DNA]</scope>
    <source>
        <strain evidence="3 4">UR159</strain>
    </source>
</reference>
<dbReference type="Proteomes" id="UP000231960">
    <property type="component" value="Unassembled WGS sequence"/>
</dbReference>
<dbReference type="InterPro" id="IPR050491">
    <property type="entry name" value="AmpC-like"/>
</dbReference>
<dbReference type="PANTHER" id="PTHR46825">
    <property type="entry name" value="D-ALANYL-D-ALANINE-CARBOXYPEPTIDASE/ENDOPEPTIDASE AMPH"/>
    <property type="match status" value="1"/>
</dbReference>
<evidence type="ECO:0000259" key="2">
    <source>
        <dbReference type="Pfam" id="PF00144"/>
    </source>
</evidence>
<dbReference type="OrthoDB" id="9793489at2"/>
<protein>
    <submittedName>
        <fullName evidence="3">Peptidase</fullName>
    </submittedName>
</protein>
<evidence type="ECO:0000256" key="1">
    <source>
        <dbReference type="SAM" id="SignalP"/>
    </source>
</evidence>
<dbReference type="SUPFAM" id="SSF56601">
    <property type="entry name" value="beta-lactamase/transpeptidase-like"/>
    <property type="match status" value="1"/>
</dbReference>
<dbReference type="EMBL" id="NIPO01000001">
    <property type="protein sequence ID" value="PJR03817.1"/>
    <property type="molecule type" value="Genomic_DNA"/>
</dbReference>
<sequence length="438" mass="49440">MKKLFLLTVLFSGTTLFAQEINFDKLDKYLENLEKNDKFMTSIAISKNGEIIYQNSIGFADVENQIRADHRTIYKIGSISKTFTATLVMKAVEESKLSLDQALSDFFPDVENAEKITLKNLLNHQSGIFNLTSDPTFFDWHTNAHTPTEILDIIKRNGTVFEPGSQTEYSNSNYMLLTLILEKVYNQTFDEILQGKITQPLGLKNTYIGYEINPKNHEAHSYQFIGKWVKETETHSSVTLGAGAIVSTAEELVKFSDALFSGKIISEESLKKMLDMENNFGLGMTRFPFYEKVCLGHTGGIDGFSSIFSHIREDNLSYAVLNNGTNFDNNDVYIAILSTVYGKDFEIPVFTPGYQPTEENLQKYIGTYSSPLIPMKITITTENGVLIAQATSQPSFPLEAVEEHIFKFDMAMLKMTFNPDDNTMILNQGGEILFKKEK</sequence>
<evidence type="ECO:0000313" key="4">
    <source>
        <dbReference type="Proteomes" id="UP000231960"/>
    </source>
</evidence>
<proteinExistence type="predicted"/>
<organism evidence="3 4">
    <name type="scientific">Avrilella dinanensis</name>
    <dbReference type="NCBI Taxonomy" id="2008672"/>
    <lineage>
        <taxon>Bacteria</taxon>
        <taxon>Pseudomonadati</taxon>
        <taxon>Bacteroidota</taxon>
        <taxon>Flavobacteriia</taxon>
        <taxon>Flavobacteriales</taxon>
        <taxon>Flavobacteriaceae</taxon>
        <taxon>Avrilella</taxon>
    </lineage>
</organism>
<keyword evidence="1" id="KW-0732">Signal</keyword>
<name>A0A2M9R4N7_9FLAO</name>
<keyword evidence="4" id="KW-1185">Reference proteome</keyword>
<dbReference type="Pfam" id="PF00144">
    <property type="entry name" value="Beta-lactamase"/>
    <property type="match status" value="1"/>
</dbReference>
<dbReference type="InterPro" id="IPR001466">
    <property type="entry name" value="Beta-lactam-related"/>
</dbReference>
<gene>
    <name evidence="3" type="ORF">CDL10_04220</name>
</gene>
<dbReference type="PANTHER" id="PTHR46825:SF9">
    <property type="entry name" value="BETA-LACTAMASE-RELATED DOMAIN-CONTAINING PROTEIN"/>
    <property type="match status" value="1"/>
</dbReference>
<dbReference type="InterPro" id="IPR012338">
    <property type="entry name" value="Beta-lactam/transpept-like"/>
</dbReference>